<dbReference type="EMBL" id="MU118007">
    <property type="protein sequence ID" value="KAF9648820.1"/>
    <property type="molecule type" value="Genomic_DNA"/>
</dbReference>
<gene>
    <name evidence="1" type="ORF">BDM02DRAFT_2059295</name>
</gene>
<reference evidence="1" key="1">
    <citation type="submission" date="2019-10" db="EMBL/GenBank/DDBJ databases">
        <authorList>
            <consortium name="DOE Joint Genome Institute"/>
            <person name="Kuo A."/>
            <person name="Miyauchi S."/>
            <person name="Kiss E."/>
            <person name="Drula E."/>
            <person name="Kohler A."/>
            <person name="Sanchez-Garcia M."/>
            <person name="Andreopoulos B."/>
            <person name="Barry K.W."/>
            <person name="Bonito G."/>
            <person name="Buee M."/>
            <person name="Carver A."/>
            <person name="Chen C."/>
            <person name="Cichocki N."/>
            <person name="Clum A."/>
            <person name="Culley D."/>
            <person name="Crous P.W."/>
            <person name="Fauchery L."/>
            <person name="Girlanda M."/>
            <person name="Hayes R."/>
            <person name="Keri Z."/>
            <person name="Labutti K."/>
            <person name="Lipzen A."/>
            <person name="Lombard V."/>
            <person name="Magnuson J."/>
            <person name="Maillard F."/>
            <person name="Morin E."/>
            <person name="Murat C."/>
            <person name="Nolan M."/>
            <person name="Ohm R."/>
            <person name="Pangilinan J."/>
            <person name="Pereira M."/>
            <person name="Perotto S."/>
            <person name="Peter M."/>
            <person name="Riley R."/>
            <person name="Sitrit Y."/>
            <person name="Stielow B."/>
            <person name="Szollosi G."/>
            <person name="Zifcakova L."/>
            <person name="Stursova M."/>
            <person name="Spatafora J.W."/>
            <person name="Tedersoo L."/>
            <person name="Vaario L.-M."/>
            <person name="Yamada A."/>
            <person name="Yan M."/>
            <person name="Wang P."/>
            <person name="Xu J."/>
            <person name="Bruns T."/>
            <person name="Baldrian P."/>
            <person name="Vilgalys R."/>
            <person name="Henrissat B."/>
            <person name="Grigoriev I.V."/>
            <person name="Hibbett D."/>
            <person name="Nagy L.G."/>
            <person name="Martin F.M."/>
        </authorList>
    </citation>
    <scope>NUCLEOTIDE SEQUENCE</scope>
    <source>
        <strain evidence="1">P2</strain>
    </source>
</reference>
<sequence>MPCSFCRVSYLIIHTTSSCTQLGFRNSGTFTRLNGTNHGRAPTLVEGVQVAGYDHGTTRTFVYASSLWKSRSPFSYHPSLLMTPPAVSCPQVESIRKQGVTEPLLSPSYDPRVSKMLTSLVTHSGSRARTY</sequence>
<keyword evidence="2" id="KW-1185">Reference proteome</keyword>
<dbReference type="Proteomes" id="UP000886501">
    <property type="component" value="Unassembled WGS sequence"/>
</dbReference>
<protein>
    <submittedName>
        <fullName evidence="1">Uncharacterized protein</fullName>
    </submittedName>
</protein>
<proteinExistence type="predicted"/>
<evidence type="ECO:0000313" key="2">
    <source>
        <dbReference type="Proteomes" id="UP000886501"/>
    </source>
</evidence>
<comment type="caution">
    <text evidence="1">The sequence shown here is derived from an EMBL/GenBank/DDBJ whole genome shotgun (WGS) entry which is preliminary data.</text>
</comment>
<reference evidence="1" key="2">
    <citation type="journal article" date="2020" name="Nat. Commun.">
        <title>Large-scale genome sequencing of mycorrhizal fungi provides insights into the early evolution of symbiotic traits.</title>
        <authorList>
            <person name="Miyauchi S."/>
            <person name="Kiss E."/>
            <person name="Kuo A."/>
            <person name="Drula E."/>
            <person name="Kohler A."/>
            <person name="Sanchez-Garcia M."/>
            <person name="Morin E."/>
            <person name="Andreopoulos B."/>
            <person name="Barry K.W."/>
            <person name="Bonito G."/>
            <person name="Buee M."/>
            <person name="Carver A."/>
            <person name="Chen C."/>
            <person name="Cichocki N."/>
            <person name="Clum A."/>
            <person name="Culley D."/>
            <person name="Crous P.W."/>
            <person name="Fauchery L."/>
            <person name="Girlanda M."/>
            <person name="Hayes R.D."/>
            <person name="Keri Z."/>
            <person name="LaButti K."/>
            <person name="Lipzen A."/>
            <person name="Lombard V."/>
            <person name="Magnuson J."/>
            <person name="Maillard F."/>
            <person name="Murat C."/>
            <person name="Nolan M."/>
            <person name="Ohm R.A."/>
            <person name="Pangilinan J."/>
            <person name="Pereira M.F."/>
            <person name="Perotto S."/>
            <person name="Peter M."/>
            <person name="Pfister S."/>
            <person name="Riley R."/>
            <person name="Sitrit Y."/>
            <person name="Stielow J.B."/>
            <person name="Szollosi G."/>
            <person name="Zifcakova L."/>
            <person name="Stursova M."/>
            <person name="Spatafora J.W."/>
            <person name="Tedersoo L."/>
            <person name="Vaario L.M."/>
            <person name="Yamada A."/>
            <person name="Yan M."/>
            <person name="Wang P."/>
            <person name="Xu J."/>
            <person name="Bruns T."/>
            <person name="Baldrian P."/>
            <person name="Vilgalys R."/>
            <person name="Dunand C."/>
            <person name="Henrissat B."/>
            <person name="Grigoriev I.V."/>
            <person name="Hibbett D."/>
            <person name="Nagy L.G."/>
            <person name="Martin F.M."/>
        </authorList>
    </citation>
    <scope>NUCLEOTIDE SEQUENCE</scope>
    <source>
        <strain evidence="1">P2</strain>
    </source>
</reference>
<evidence type="ECO:0000313" key="1">
    <source>
        <dbReference type="EMBL" id="KAF9648820.1"/>
    </source>
</evidence>
<accession>A0ACB6ZGD2</accession>
<name>A0ACB6ZGD2_THEGA</name>
<organism evidence="1 2">
    <name type="scientific">Thelephora ganbajun</name>
    <name type="common">Ganba fungus</name>
    <dbReference type="NCBI Taxonomy" id="370292"/>
    <lineage>
        <taxon>Eukaryota</taxon>
        <taxon>Fungi</taxon>
        <taxon>Dikarya</taxon>
        <taxon>Basidiomycota</taxon>
        <taxon>Agaricomycotina</taxon>
        <taxon>Agaricomycetes</taxon>
        <taxon>Thelephorales</taxon>
        <taxon>Thelephoraceae</taxon>
        <taxon>Thelephora</taxon>
    </lineage>
</organism>